<evidence type="ECO:0000313" key="2">
    <source>
        <dbReference type="Proteomes" id="UP001163105"/>
    </source>
</evidence>
<organism evidence="1 2">
    <name type="scientific">Purpureocillium lavendulum</name>
    <dbReference type="NCBI Taxonomy" id="1247861"/>
    <lineage>
        <taxon>Eukaryota</taxon>
        <taxon>Fungi</taxon>
        <taxon>Dikarya</taxon>
        <taxon>Ascomycota</taxon>
        <taxon>Pezizomycotina</taxon>
        <taxon>Sordariomycetes</taxon>
        <taxon>Hypocreomycetidae</taxon>
        <taxon>Hypocreales</taxon>
        <taxon>Ophiocordycipitaceae</taxon>
        <taxon>Purpureocillium</taxon>
    </lineage>
</organism>
<dbReference type="EMBL" id="JAQHRD010000001">
    <property type="protein sequence ID" value="KAJ6447047.1"/>
    <property type="molecule type" value="Genomic_DNA"/>
</dbReference>
<protein>
    <submittedName>
        <fullName evidence="1">Uncharacterized protein</fullName>
    </submittedName>
</protein>
<proteinExistence type="predicted"/>
<dbReference type="Proteomes" id="UP001163105">
    <property type="component" value="Unassembled WGS sequence"/>
</dbReference>
<sequence>MNFDSRNNGVVWPLEFGGVSKSRQATGRRDEQRRQGWAKKGLQEAIEDDAAVEKGGEPNQVNGDEATMGRVMMRGLRCRDVMCCEGGKAAS</sequence>
<gene>
    <name evidence="1" type="ORF">O9K51_01822</name>
</gene>
<evidence type="ECO:0000313" key="1">
    <source>
        <dbReference type="EMBL" id="KAJ6447047.1"/>
    </source>
</evidence>
<comment type="caution">
    <text evidence="1">The sequence shown here is derived from an EMBL/GenBank/DDBJ whole genome shotgun (WGS) entry which is preliminary data.</text>
</comment>
<reference evidence="1" key="1">
    <citation type="submission" date="2023-01" db="EMBL/GenBank/DDBJ databases">
        <title>The growth and conidiation of Purpureocillium lavendulum are regulated by nitrogen source and histone H3K14 acetylation.</title>
        <authorList>
            <person name="Tang P."/>
            <person name="Han J."/>
            <person name="Zhang C."/>
            <person name="Tang P."/>
            <person name="Qi F."/>
            <person name="Zhang K."/>
            <person name="Liang L."/>
        </authorList>
    </citation>
    <scope>NUCLEOTIDE SEQUENCE</scope>
    <source>
        <strain evidence="1">YMF1.00683</strain>
    </source>
</reference>
<keyword evidence="2" id="KW-1185">Reference proteome</keyword>
<name>A0AB34G8F9_9HYPO</name>
<accession>A0AB34G8F9</accession>
<dbReference type="AlphaFoldDB" id="A0AB34G8F9"/>